<comment type="caution">
    <text evidence="3">The sequence shown here is derived from an EMBL/GenBank/DDBJ whole genome shotgun (WGS) entry which is preliminary data.</text>
</comment>
<dbReference type="AlphaFoldDB" id="A0AAN6Q6S1"/>
<keyword evidence="4" id="KW-1185">Reference proteome</keyword>
<feature type="transmembrane region" description="Helical" evidence="2">
    <location>
        <begin position="194"/>
        <end position="224"/>
    </location>
</feature>
<dbReference type="Proteomes" id="UP001305647">
    <property type="component" value="Unassembled WGS sequence"/>
</dbReference>
<reference evidence="3" key="1">
    <citation type="journal article" date="2023" name="Mol. Phylogenet. Evol.">
        <title>Genome-scale phylogeny and comparative genomics of the fungal order Sordariales.</title>
        <authorList>
            <person name="Hensen N."/>
            <person name="Bonometti L."/>
            <person name="Westerberg I."/>
            <person name="Brannstrom I.O."/>
            <person name="Guillou S."/>
            <person name="Cros-Aarteil S."/>
            <person name="Calhoun S."/>
            <person name="Haridas S."/>
            <person name="Kuo A."/>
            <person name="Mondo S."/>
            <person name="Pangilinan J."/>
            <person name="Riley R."/>
            <person name="LaButti K."/>
            <person name="Andreopoulos B."/>
            <person name="Lipzen A."/>
            <person name="Chen C."/>
            <person name="Yan M."/>
            <person name="Daum C."/>
            <person name="Ng V."/>
            <person name="Clum A."/>
            <person name="Steindorff A."/>
            <person name="Ohm R.A."/>
            <person name="Martin F."/>
            <person name="Silar P."/>
            <person name="Natvig D.O."/>
            <person name="Lalanne C."/>
            <person name="Gautier V."/>
            <person name="Ament-Velasquez S.L."/>
            <person name="Kruys A."/>
            <person name="Hutchinson M.I."/>
            <person name="Powell A.J."/>
            <person name="Barry K."/>
            <person name="Miller A.N."/>
            <person name="Grigoriev I.V."/>
            <person name="Debuchy R."/>
            <person name="Gladieux P."/>
            <person name="Hiltunen Thoren M."/>
            <person name="Johannesson H."/>
        </authorList>
    </citation>
    <scope>NUCLEOTIDE SEQUENCE</scope>
    <source>
        <strain evidence="3">CBS 757.83</strain>
    </source>
</reference>
<keyword evidence="2" id="KW-1133">Transmembrane helix</keyword>
<accession>A0AAN6Q6S1</accession>
<protein>
    <submittedName>
        <fullName evidence="3">Uncharacterized protein</fullName>
    </submittedName>
</protein>
<dbReference type="EMBL" id="MU863629">
    <property type="protein sequence ID" value="KAK4103249.1"/>
    <property type="molecule type" value="Genomic_DNA"/>
</dbReference>
<evidence type="ECO:0000256" key="2">
    <source>
        <dbReference type="SAM" id="Phobius"/>
    </source>
</evidence>
<evidence type="ECO:0000256" key="1">
    <source>
        <dbReference type="SAM" id="MobiDB-lite"/>
    </source>
</evidence>
<evidence type="ECO:0000313" key="4">
    <source>
        <dbReference type="Proteomes" id="UP001305647"/>
    </source>
</evidence>
<feature type="transmembrane region" description="Helical" evidence="2">
    <location>
        <begin position="244"/>
        <end position="266"/>
    </location>
</feature>
<organism evidence="3 4">
    <name type="scientific">Parathielavia hyrcaniae</name>
    <dbReference type="NCBI Taxonomy" id="113614"/>
    <lineage>
        <taxon>Eukaryota</taxon>
        <taxon>Fungi</taxon>
        <taxon>Dikarya</taxon>
        <taxon>Ascomycota</taxon>
        <taxon>Pezizomycotina</taxon>
        <taxon>Sordariomycetes</taxon>
        <taxon>Sordariomycetidae</taxon>
        <taxon>Sordariales</taxon>
        <taxon>Chaetomiaceae</taxon>
        <taxon>Parathielavia</taxon>
    </lineage>
</organism>
<reference evidence="3" key="2">
    <citation type="submission" date="2023-05" db="EMBL/GenBank/DDBJ databases">
        <authorList>
            <consortium name="Lawrence Berkeley National Laboratory"/>
            <person name="Steindorff A."/>
            <person name="Hensen N."/>
            <person name="Bonometti L."/>
            <person name="Westerberg I."/>
            <person name="Brannstrom I.O."/>
            <person name="Guillou S."/>
            <person name="Cros-Aarteil S."/>
            <person name="Calhoun S."/>
            <person name="Haridas S."/>
            <person name="Kuo A."/>
            <person name="Mondo S."/>
            <person name="Pangilinan J."/>
            <person name="Riley R."/>
            <person name="Labutti K."/>
            <person name="Andreopoulos B."/>
            <person name="Lipzen A."/>
            <person name="Chen C."/>
            <person name="Yanf M."/>
            <person name="Daum C."/>
            <person name="Ng V."/>
            <person name="Clum A."/>
            <person name="Ohm R."/>
            <person name="Martin F."/>
            <person name="Silar P."/>
            <person name="Natvig D."/>
            <person name="Lalanne C."/>
            <person name="Gautier V."/>
            <person name="Ament-Velasquez S.L."/>
            <person name="Kruys A."/>
            <person name="Hutchinson M.I."/>
            <person name="Powell A.J."/>
            <person name="Barry K."/>
            <person name="Miller A.N."/>
            <person name="Grigoriev I.V."/>
            <person name="Debuchy R."/>
            <person name="Gladieux P."/>
            <person name="Thoren M.H."/>
            <person name="Johannesson H."/>
        </authorList>
    </citation>
    <scope>NUCLEOTIDE SEQUENCE</scope>
    <source>
        <strain evidence="3">CBS 757.83</strain>
    </source>
</reference>
<feature type="compositionally biased region" description="Low complexity" evidence="1">
    <location>
        <begin position="12"/>
        <end position="30"/>
    </location>
</feature>
<sequence>MWWIPANTPGPLQSGMAAAGQSSSLGYGPRRPSPHPAAPSDKGYDCRMRPPTSRLTRRQWLYMVGIQGVISMLVAAVVNFSISYALYSSSRPPPGPPPPGSHPPHLFRLPTSLVADAALSSVFQTLATWYVLAYMVNRDLSRGELQPTAPLRGRLAREPTGGFLRWFLFLDHYNAERGSRLLGGIGRTGWRMKLALALAGAGRALMVTALAYGFQIGPAIGILVPLGTPDDGDWMYTGRWFVPAFKTIFGALMGFWTAPVLTWMWMVRAAWIFRRHEGLPF</sequence>
<keyword evidence="2" id="KW-0472">Membrane</keyword>
<feature type="transmembrane region" description="Helical" evidence="2">
    <location>
        <begin position="60"/>
        <end position="87"/>
    </location>
</feature>
<gene>
    <name evidence="3" type="ORF">N658DRAFT_505628</name>
</gene>
<name>A0AAN6Q6S1_9PEZI</name>
<keyword evidence="2" id="KW-0812">Transmembrane</keyword>
<evidence type="ECO:0000313" key="3">
    <source>
        <dbReference type="EMBL" id="KAK4103249.1"/>
    </source>
</evidence>
<feature type="transmembrane region" description="Helical" evidence="2">
    <location>
        <begin position="107"/>
        <end position="132"/>
    </location>
</feature>
<proteinExistence type="predicted"/>
<feature type="region of interest" description="Disordered" evidence="1">
    <location>
        <begin position="1"/>
        <end position="50"/>
    </location>
</feature>